<dbReference type="Gramene" id="MELO3C027528.2.1">
    <property type="protein sequence ID" value="MELO3C027528.2.1"/>
    <property type="gene ID" value="MELO3C027528.2"/>
</dbReference>
<evidence type="ECO:0000313" key="1">
    <source>
        <dbReference type="EnsemblPlants" id="MELO3C027528.2.1"/>
    </source>
</evidence>
<proteinExistence type="predicted"/>
<accession>A0A9I9E278</accession>
<name>A0A9I9E278_CUCME</name>
<protein>
    <submittedName>
        <fullName evidence="1">Uncharacterized protein</fullName>
    </submittedName>
</protein>
<sequence>FLYRREKSGPATISLFCIGHNCFKLLDSYSDYINLHFLHRPQHIFLKYRFRNELVGGRTKVQPVTIEKMANPLPTSGERSFGVRIL</sequence>
<dbReference type="AlphaFoldDB" id="A0A9I9E278"/>
<dbReference type="EnsemblPlants" id="MELO3C027528.2.1">
    <property type="protein sequence ID" value="MELO3C027528.2.1"/>
    <property type="gene ID" value="MELO3C027528.2"/>
</dbReference>
<organism evidence="1">
    <name type="scientific">Cucumis melo</name>
    <name type="common">Muskmelon</name>
    <dbReference type="NCBI Taxonomy" id="3656"/>
    <lineage>
        <taxon>Eukaryota</taxon>
        <taxon>Viridiplantae</taxon>
        <taxon>Streptophyta</taxon>
        <taxon>Embryophyta</taxon>
        <taxon>Tracheophyta</taxon>
        <taxon>Spermatophyta</taxon>
        <taxon>Magnoliopsida</taxon>
        <taxon>eudicotyledons</taxon>
        <taxon>Gunneridae</taxon>
        <taxon>Pentapetalae</taxon>
        <taxon>rosids</taxon>
        <taxon>fabids</taxon>
        <taxon>Cucurbitales</taxon>
        <taxon>Cucurbitaceae</taxon>
        <taxon>Benincaseae</taxon>
        <taxon>Cucumis</taxon>
    </lineage>
</organism>
<reference evidence="1" key="1">
    <citation type="submission" date="2023-03" db="UniProtKB">
        <authorList>
            <consortium name="EnsemblPlants"/>
        </authorList>
    </citation>
    <scope>IDENTIFICATION</scope>
</reference>